<protein>
    <recommendedName>
        <fullName evidence="3">DUF3575 domain-containing protein</fullName>
    </recommendedName>
</protein>
<dbReference type="RefSeq" id="WP_343914890.1">
    <property type="nucleotide sequence ID" value="NZ_BAAAGE010000009.1"/>
</dbReference>
<comment type="caution">
    <text evidence="1">The sequence shown here is derived from an EMBL/GenBank/DDBJ whole genome shotgun (WGS) entry which is preliminary data.</text>
</comment>
<dbReference type="EMBL" id="BAAAGE010000009">
    <property type="protein sequence ID" value="GAA0734129.1"/>
    <property type="molecule type" value="Genomic_DNA"/>
</dbReference>
<accession>A0ABP3UHB3</accession>
<organism evidence="1 2">
    <name type="scientific">Aquimarina litoralis</name>
    <dbReference type="NCBI Taxonomy" id="584605"/>
    <lineage>
        <taxon>Bacteria</taxon>
        <taxon>Pseudomonadati</taxon>
        <taxon>Bacteroidota</taxon>
        <taxon>Flavobacteriia</taxon>
        <taxon>Flavobacteriales</taxon>
        <taxon>Flavobacteriaceae</taxon>
        <taxon>Aquimarina</taxon>
    </lineage>
</organism>
<sequence length="183" mass="20543">MKKVILVSFLMMSCITFSQDSKDISVEKSIFGIQVGVVGAWVHNELKLTNQIALRSEIGISVEGLWTKDNGNGVGSGTSLPGLSIEPRWYYNLLKRARKGKRIDGNSANYISLRGSYFNYDGFEAKRDRLNHPVLAFAWGIRRNIGKHFNYETAIGPALGFGNDNRRKVGLTPYVSFKIGYRF</sequence>
<proteinExistence type="predicted"/>
<evidence type="ECO:0008006" key="3">
    <source>
        <dbReference type="Google" id="ProtNLM"/>
    </source>
</evidence>
<evidence type="ECO:0000313" key="1">
    <source>
        <dbReference type="EMBL" id="GAA0734129.1"/>
    </source>
</evidence>
<keyword evidence="2" id="KW-1185">Reference proteome</keyword>
<reference evidence="2" key="1">
    <citation type="journal article" date="2019" name="Int. J. Syst. Evol. Microbiol.">
        <title>The Global Catalogue of Microorganisms (GCM) 10K type strain sequencing project: providing services to taxonomists for standard genome sequencing and annotation.</title>
        <authorList>
            <consortium name="The Broad Institute Genomics Platform"/>
            <consortium name="The Broad Institute Genome Sequencing Center for Infectious Disease"/>
            <person name="Wu L."/>
            <person name="Ma J."/>
        </authorList>
    </citation>
    <scope>NUCLEOTIDE SEQUENCE [LARGE SCALE GENOMIC DNA]</scope>
    <source>
        <strain evidence="2">JCM 15974</strain>
    </source>
</reference>
<evidence type="ECO:0000313" key="2">
    <source>
        <dbReference type="Proteomes" id="UP001501758"/>
    </source>
</evidence>
<gene>
    <name evidence="1" type="ORF">GCM10009430_49010</name>
</gene>
<name>A0ABP3UHB3_9FLAO</name>
<dbReference type="Proteomes" id="UP001501758">
    <property type="component" value="Unassembled WGS sequence"/>
</dbReference>